<dbReference type="Gene3D" id="3.40.50.2300">
    <property type="match status" value="2"/>
</dbReference>
<dbReference type="AlphaFoldDB" id="A0A4Q1RGY2"/>
<gene>
    <name evidence="6" type="ORF">ETP43_06565</name>
</gene>
<organism evidence="6 7">
    <name type="scientific">Blautia faecicola</name>
    <dbReference type="NCBI Taxonomy" id="2509240"/>
    <lineage>
        <taxon>Bacteria</taxon>
        <taxon>Bacillati</taxon>
        <taxon>Bacillota</taxon>
        <taxon>Clostridia</taxon>
        <taxon>Lachnospirales</taxon>
        <taxon>Lachnospiraceae</taxon>
        <taxon>Blautia</taxon>
    </lineage>
</organism>
<dbReference type="Pfam" id="PF00392">
    <property type="entry name" value="GntR"/>
    <property type="match status" value="1"/>
</dbReference>
<dbReference type="PANTHER" id="PTHR30146:SF95">
    <property type="entry name" value="RIBOSE OPERON REPRESSOR"/>
    <property type="match status" value="1"/>
</dbReference>
<dbReference type="InterPro" id="IPR028082">
    <property type="entry name" value="Peripla_BP_I"/>
</dbReference>
<dbReference type="PROSITE" id="PS50949">
    <property type="entry name" value="HTH_GNTR"/>
    <property type="match status" value="1"/>
</dbReference>
<dbReference type="SMART" id="SM00345">
    <property type="entry name" value="HTH_GNTR"/>
    <property type="match status" value="1"/>
</dbReference>
<dbReference type="Gene3D" id="1.10.10.10">
    <property type="entry name" value="Winged helix-like DNA-binding domain superfamily/Winged helix DNA-binding domain"/>
    <property type="match status" value="1"/>
</dbReference>
<keyword evidence="1" id="KW-0678">Repressor</keyword>
<reference evidence="6 7" key="1">
    <citation type="submission" date="2019-01" db="EMBL/GenBank/DDBJ databases">
        <title>Blautia sp. nov. KGMB01111 isolated human feces.</title>
        <authorList>
            <person name="Park J.-E."/>
            <person name="Kim J.-S."/>
            <person name="Park S.-H."/>
        </authorList>
    </citation>
    <scope>NUCLEOTIDE SEQUENCE [LARGE SCALE GENOMIC DNA]</scope>
    <source>
        <strain evidence="6 7">KGMB01111</strain>
    </source>
</reference>
<protein>
    <submittedName>
        <fullName evidence="6">GntR family transcriptional regulator</fullName>
    </submittedName>
</protein>
<evidence type="ECO:0000259" key="5">
    <source>
        <dbReference type="PROSITE" id="PS50949"/>
    </source>
</evidence>
<keyword evidence="7" id="KW-1185">Reference proteome</keyword>
<keyword evidence="2" id="KW-0805">Transcription regulation</keyword>
<feature type="domain" description="HTH gntR-type" evidence="5">
    <location>
        <begin position="5"/>
        <end position="73"/>
    </location>
</feature>
<name>A0A4Q1RGY2_9FIRM</name>
<evidence type="ECO:0000313" key="7">
    <source>
        <dbReference type="Proteomes" id="UP000290106"/>
    </source>
</evidence>
<dbReference type="PANTHER" id="PTHR30146">
    <property type="entry name" value="LACI-RELATED TRANSCRIPTIONAL REPRESSOR"/>
    <property type="match status" value="1"/>
</dbReference>
<dbReference type="Pfam" id="PF00532">
    <property type="entry name" value="Peripla_BP_1"/>
    <property type="match status" value="1"/>
</dbReference>
<dbReference type="SUPFAM" id="SSF53822">
    <property type="entry name" value="Periplasmic binding protein-like I"/>
    <property type="match status" value="1"/>
</dbReference>
<evidence type="ECO:0000256" key="1">
    <source>
        <dbReference type="ARBA" id="ARBA00022491"/>
    </source>
</evidence>
<dbReference type="GO" id="GO:0000976">
    <property type="term" value="F:transcription cis-regulatory region binding"/>
    <property type="evidence" value="ECO:0007669"/>
    <property type="project" value="TreeGrafter"/>
</dbReference>
<comment type="caution">
    <text evidence="6">The sequence shown here is derived from an EMBL/GenBank/DDBJ whole genome shotgun (WGS) entry which is preliminary data.</text>
</comment>
<dbReference type="InterPro" id="IPR036388">
    <property type="entry name" value="WH-like_DNA-bd_sf"/>
</dbReference>
<accession>A0A4Q1RGY2</accession>
<keyword evidence="3" id="KW-0238">DNA-binding</keyword>
<dbReference type="InterPro" id="IPR001761">
    <property type="entry name" value="Peripla_BP/Lac1_sug-bd_dom"/>
</dbReference>
<dbReference type="GO" id="GO:0003700">
    <property type="term" value="F:DNA-binding transcription factor activity"/>
    <property type="evidence" value="ECO:0007669"/>
    <property type="project" value="InterPro"/>
</dbReference>
<evidence type="ECO:0000256" key="2">
    <source>
        <dbReference type="ARBA" id="ARBA00023015"/>
    </source>
</evidence>
<sequence>MAKKQFLYENVYNDLKQKIECGDLKPGDKLAVEEDMIAHYGVSAITVKKALNLLAEEHRIRRIRGKGSFVMEYPEVGRIEVEEKAVLPEKSEIPQTGEPVLGVIFEHISSSYGLQIMYELEQQARKAGYHLYPCFSYGNRELETQAIRYLRGIGAKGMFVMPCHGSYYNTEILRLVIDGYPTVLIDKKLDGISLDSVRTDNVQSMSRLVRYFAETGKKKIGFITVEETGTSSLGERNEGFYQGISEYGMTPVGKCSLPYITYDNPVEARGEIYRKQIAEYIERYSKELEGIVCGEYSVAMETEAVLEAKALKGRIEVCCMDENHIGSGQYKLTHIRQDEQKIAQCAMERMLDKLIGNTGEEKDYLIPGIFMEKIASEKE</sequence>
<evidence type="ECO:0000256" key="4">
    <source>
        <dbReference type="ARBA" id="ARBA00023163"/>
    </source>
</evidence>
<evidence type="ECO:0000313" key="6">
    <source>
        <dbReference type="EMBL" id="RXS74916.1"/>
    </source>
</evidence>
<dbReference type="OrthoDB" id="9796186at2"/>
<dbReference type="InterPro" id="IPR036390">
    <property type="entry name" value="WH_DNA-bd_sf"/>
</dbReference>
<dbReference type="EMBL" id="SDKC01000001">
    <property type="protein sequence ID" value="RXS74916.1"/>
    <property type="molecule type" value="Genomic_DNA"/>
</dbReference>
<dbReference type="InterPro" id="IPR000524">
    <property type="entry name" value="Tscrpt_reg_HTH_GntR"/>
</dbReference>
<evidence type="ECO:0000256" key="3">
    <source>
        <dbReference type="ARBA" id="ARBA00023125"/>
    </source>
</evidence>
<dbReference type="RefSeq" id="WP_129257461.1">
    <property type="nucleotide sequence ID" value="NZ_SDKC01000001.1"/>
</dbReference>
<dbReference type="CDD" id="cd07377">
    <property type="entry name" value="WHTH_GntR"/>
    <property type="match status" value="1"/>
</dbReference>
<dbReference type="SUPFAM" id="SSF46785">
    <property type="entry name" value="Winged helix' DNA-binding domain"/>
    <property type="match status" value="1"/>
</dbReference>
<dbReference type="Proteomes" id="UP000290106">
    <property type="component" value="Unassembled WGS sequence"/>
</dbReference>
<dbReference type="CDD" id="cd06267">
    <property type="entry name" value="PBP1_LacI_sugar_binding-like"/>
    <property type="match status" value="1"/>
</dbReference>
<proteinExistence type="predicted"/>
<keyword evidence="4" id="KW-0804">Transcription</keyword>